<organism evidence="2 3">
    <name type="scientific">Sphagnurus paluster</name>
    <dbReference type="NCBI Taxonomy" id="117069"/>
    <lineage>
        <taxon>Eukaryota</taxon>
        <taxon>Fungi</taxon>
        <taxon>Dikarya</taxon>
        <taxon>Basidiomycota</taxon>
        <taxon>Agaricomycotina</taxon>
        <taxon>Agaricomycetes</taxon>
        <taxon>Agaricomycetidae</taxon>
        <taxon>Agaricales</taxon>
        <taxon>Tricholomatineae</taxon>
        <taxon>Lyophyllaceae</taxon>
        <taxon>Sphagnurus</taxon>
    </lineage>
</organism>
<name>A0A9P7GFU9_9AGAR</name>
<reference evidence="2" key="2">
    <citation type="submission" date="2021-10" db="EMBL/GenBank/DDBJ databases">
        <title>Phylogenomics reveals ancestral predisposition of the termite-cultivated fungus Termitomyces towards a domesticated lifestyle.</title>
        <authorList>
            <person name="Auxier B."/>
            <person name="Grum-Grzhimaylo A."/>
            <person name="Cardenas M.E."/>
            <person name="Lodge J.D."/>
            <person name="Laessoe T."/>
            <person name="Pedersen O."/>
            <person name="Smith M.E."/>
            <person name="Kuyper T.W."/>
            <person name="Franco-Molano E.A."/>
            <person name="Baroni T.J."/>
            <person name="Aanen D.K."/>
        </authorList>
    </citation>
    <scope>NUCLEOTIDE SEQUENCE</scope>
    <source>
        <strain evidence="2">D49</strain>
    </source>
</reference>
<evidence type="ECO:0000256" key="1">
    <source>
        <dbReference type="SAM" id="SignalP"/>
    </source>
</evidence>
<dbReference type="Proteomes" id="UP000717328">
    <property type="component" value="Unassembled WGS sequence"/>
</dbReference>
<feature type="signal peptide" evidence="1">
    <location>
        <begin position="1"/>
        <end position="20"/>
    </location>
</feature>
<dbReference type="EMBL" id="JABCKI010000682">
    <property type="protein sequence ID" value="KAG5649832.1"/>
    <property type="molecule type" value="Genomic_DNA"/>
</dbReference>
<proteinExistence type="predicted"/>
<keyword evidence="1" id="KW-0732">Signal</keyword>
<protein>
    <submittedName>
        <fullName evidence="2">Uncharacterized protein</fullName>
    </submittedName>
</protein>
<sequence length="74" mass="7843">MTRRASAVPLFVLITSLVSVLQPFSSICTQGVAAVLNQKKVHFELVAIHKTPGFVTNQLSGQTLYIVGGASADD</sequence>
<keyword evidence="3" id="KW-1185">Reference proteome</keyword>
<evidence type="ECO:0000313" key="3">
    <source>
        <dbReference type="Proteomes" id="UP000717328"/>
    </source>
</evidence>
<gene>
    <name evidence="2" type="ORF">H0H81_001832</name>
</gene>
<evidence type="ECO:0000313" key="2">
    <source>
        <dbReference type="EMBL" id="KAG5649832.1"/>
    </source>
</evidence>
<reference evidence="2" key="1">
    <citation type="submission" date="2021-02" db="EMBL/GenBank/DDBJ databases">
        <authorList>
            <person name="Nieuwenhuis M."/>
            <person name="Van De Peppel L.J.J."/>
        </authorList>
    </citation>
    <scope>NUCLEOTIDE SEQUENCE</scope>
    <source>
        <strain evidence="2">D49</strain>
    </source>
</reference>
<feature type="chain" id="PRO_5040486061" evidence="1">
    <location>
        <begin position="21"/>
        <end position="74"/>
    </location>
</feature>
<comment type="caution">
    <text evidence="2">The sequence shown here is derived from an EMBL/GenBank/DDBJ whole genome shotgun (WGS) entry which is preliminary data.</text>
</comment>
<dbReference type="AlphaFoldDB" id="A0A9P7GFU9"/>
<accession>A0A9P7GFU9</accession>